<feature type="domain" description="Acyl-CoA dehydrogenase C-terminal" evidence="4">
    <location>
        <begin position="237"/>
        <end position="365"/>
    </location>
</feature>
<dbReference type="Gene3D" id="1.10.540.10">
    <property type="entry name" value="Acyl-CoA dehydrogenase/oxidase, N-terminal domain"/>
    <property type="match status" value="1"/>
</dbReference>
<reference evidence="5 6" key="1">
    <citation type="submission" date="2021-07" db="EMBL/GenBank/DDBJ databases">
        <title>Actinomadura sp. PM05-2 isolated from lichen.</title>
        <authorList>
            <person name="Somphong A."/>
            <person name="Phongsopitanun W."/>
            <person name="Tanasupawat S."/>
            <person name="Peongsungnone V."/>
        </authorList>
    </citation>
    <scope>NUCLEOTIDE SEQUENCE [LARGE SCALE GENOMIC DNA]</scope>
    <source>
        <strain evidence="5 6">PM05-2</strain>
    </source>
</reference>
<dbReference type="Pfam" id="PF02771">
    <property type="entry name" value="Acyl-CoA_dh_N"/>
    <property type="match status" value="1"/>
</dbReference>
<feature type="transmembrane region" description="Helical" evidence="2">
    <location>
        <begin position="227"/>
        <end position="249"/>
    </location>
</feature>
<dbReference type="InterPro" id="IPR009100">
    <property type="entry name" value="AcylCoA_DH/oxidase_NM_dom_sf"/>
</dbReference>
<evidence type="ECO:0008006" key="7">
    <source>
        <dbReference type="Google" id="ProtNLM"/>
    </source>
</evidence>
<evidence type="ECO:0000259" key="3">
    <source>
        <dbReference type="Pfam" id="PF02771"/>
    </source>
</evidence>
<dbReference type="Pfam" id="PF08028">
    <property type="entry name" value="Acyl-CoA_dh_2"/>
    <property type="match status" value="1"/>
</dbReference>
<keyword evidence="6" id="KW-1185">Reference proteome</keyword>
<accession>A0ABS7FUG0</accession>
<dbReference type="Gene3D" id="2.40.110.10">
    <property type="entry name" value="Butyryl-CoA Dehydrogenase, subunit A, domain 2"/>
    <property type="match status" value="1"/>
</dbReference>
<keyword evidence="2" id="KW-0472">Membrane</keyword>
<dbReference type="PIRSF" id="PIRSF016578">
    <property type="entry name" value="HsaA"/>
    <property type="match status" value="1"/>
</dbReference>
<organism evidence="5 6">
    <name type="scientific">Actinomadura parmotrematis</name>
    <dbReference type="NCBI Taxonomy" id="2864039"/>
    <lineage>
        <taxon>Bacteria</taxon>
        <taxon>Bacillati</taxon>
        <taxon>Actinomycetota</taxon>
        <taxon>Actinomycetes</taxon>
        <taxon>Streptosporangiales</taxon>
        <taxon>Thermomonosporaceae</taxon>
        <taxon>Actinomadura</taxon>
    </lineage>
</organism>
<dbReference type="EMBL" id="JAIBOA010000006">
    <property type="protein sequence ID" value="MBW8483158.1"/>
    <property type="molecule type" value="Genomic_DNA"/>
</dbReference>
<evidence type="ECO:0000256" key="2">
    <source>
        <dbReference type="SAM" id="Phobius"/>
    </source>
</evidence>
<dbReference type="SUPFAM" id="SSF47203">
    <property type="entry name" value="Acyl-CoA dehydrogenase C-terminal domain-like"/>
    <property type="match status" value="1"/>
</dbReference>
<evidence type="ECO:0000256" key="1">
    <source>
        <dbReference type="ARBA" id="ARBA00023002"/>
    </source>
</evidence>
<dbReference type="Gene3D" id="1.20.140.10">
    <property type="entry name" value="Butyryl-CoA Dehydrogenase, subunit A, domain 3"/>
    <property type="match status" value="1"/>
</dbReference>
<feature type="domain" description="Acyl-CoA dehydrogenase/oxidase N-terminal" evidence="3">
    <location>
        <begin position="11"/>
        <end position="99"/>
    </location>
</feature>
<protein>
    <recommendedName>
        <fullName evidence="7">Acyl-CoA dehydrogenase</fullName>
    </recommendedName>
</protein>
<name>A0ABS7FUG0_9ACTN</name>
<comment type="caution">
    <text evidence="5">The sequence shown here is derived from an EMBL/GenBank/DDBJ whole genome shotgun (WGS) entry which is preliminary data.</text>
</comment>
<dbReference type="RefSeq" id="WP_220166167.1">
    <property type="nucleotide sequence ID" value="NZ_JAIBOA010000006.1"/>
</dbReference>
<dbReference type="InterPro" id="IPR013107">
    <property type="entry name" value="Acyl-CoA_DH_C"/>
</dbReference>
<gene>
    <name evidence="5" type="ORF">K1Y72_12310</name>
</gene>
<dbReference type="InterPro" id="IPR037069">
    <property type="entry name" value="AcylCoA_DH/ox_N_sf"/>
</dbReference>
<dbReference type="Proteomes" id="UP000774570">
    <property type="component" value="Unassembled WGS sequence"/>
</dbReference>
<evidence type="ECO:0000313" key="5">
    <source>
        <dbReference type="EMBL" id="MBW8483158.1"/>
    </source>
</evidence>
<keyword evidence="2" id="KW-0812">Transmembrane</keyword>
<keyword evidence="1" id="KW-0560">Oxidoreductase</keyword>
<dbReference type="InterPro" id="IPR013786">
    <property type="entry name" value="AcylCoA_DH/ox_N"/>
</dbReference>
<proteinExistence type="predicted"/>
<evidence type="ECO:0000313" key="6">
    <source>
        <dbReference type="Proteomes" id="UP000774570"/>
    </source>
</evidence>
<dbReference type="SUPFAM" id="SSF56645">
    <property type="entry name" value="Acyl-CoA dehydrogenase NM domain-like"/>
    <property type="match status" value="1"/>
</dbReference>
<dbReference type="InterPro" id="IPR046373">
    <property type="entry name" value="Acyl-CoA_Oxase/DH_mid-dom_sf"/>
</dbReference>
<sequence length="388" mass="42253">MGLLETAKGLAPELAASAAEADRLRRLPDGTWRLLVDSGLTRALQPARWGGGEVPLAEFLDAVMEVSRVNSSAGWVLGVMGVHPWQLALFDERAQEEMWGEDPARVHSSSYMPTGEAVRVDGGYRLSGRWSFSSGCDHGHGVNLGAIVGTVDLGEVQVPDYRSLLLLPGQYEIDDNWRTAGMRGTGSNDIVVADAFVPDHRAQSHLDYLGWAPLPGQERNTGPLYRLSWSMVFNFALAAAFFGTARGFYDRWTAETSRRRIPPGLFQRDEPLAQVKLAEAEWTLDAAVAKLRRACAETQALAEAGGRPTDAELARVRWDADHGADLVGRHVNTLYHAASGRTAFTDHPLHAPYQDVQTMLGHAYLAPDAHARNYAGDLLGAGHQVIAV</sequence>
<keyword evidence="2" id="KW-1133">Transmembrane helix</keyword>
<evidence type="ECO:0000259" key="4">
    <source>
        <dbReference type="Pfam" id="PF08028"/>
    </source>
</evidence>
<dbReference type="InterPro" id="IPR036250">
    <property type="entry name" value="AcylCo_DH-like_C"/>
</dbReference>